<dbReference type="STRING" id="1109443.G4TPP6"/>
<dbReference type="EMBL" id="CAFZ01000214">
    <property type="protein sequence ID" value="CCA73279.1"/>
    <property type="molecule type" value="Genomic_DNA"/>
</dbReference>
<evidence type="ECO:0000313" key="7">
    <source>
        <dbReference type="Proteomes" id="UP000007148"/>
    </source>
</evidence>
<comment type="similarity">
    <text evidence="2 4">Belongs to the nucleoporin interacting component (NIC) family.</text>
</comment>
<dbReference type="GO" id="GO:0016973">
    <property type="term" value="P:poly(A)+ mRNA export from nucleus"/>
    <property type="evidence" value="ECO:0007669"/>
    <property type="project" value="TreeGrafter"/>
</dbReference>
<dbReference type="HOGENOM" id="CLU_011846_0_0_1"/>
<sequence>MDLSTLLSESQALTAHLAPNDIPSIHLGLEQIEAQSRRLVTRQAAAPADTGKASYLLAQAQVDTGTLANNIAALNTATTFAPLQPLHDTDVAGYLRHAHEQSIISTIEEGRRDTLLEFKRVLDERVKRDWEARKKRIFEELGERSTLLAPEGRKRTAAAGTARPGEASTDKQQARMMEYDGTIAALNASRLAGVAYPLLTNLQEQTDAASMTHQTYQFLASIVDETPVSTAPEHLGSFAPTAGNAERKFARAYLGDPERREALQLRRQITVGAQRSLEAQYWDVVQRTIAARPQQAALGGDPSIAAHIKAYLNVKFYQQGSWEPRLELIAGQPLWAKLFYLIRTGHPEQCLQEAMLHENAISMKERHFVTYLKSWLSAPNRALSRSERNPLQATYNSHILHSPDTDPFKLALFKIIGKLDPARRSVPLVTATTEDWLWFQLAMLDEDENGGLRALSEVLTGYGERHFEGTTKGKKGMWARVLLICGQFERAVAALYENPELQVDAVHFAVALAYYGLLRVPSRAESSDVEILSTNSAGLPTLNFALLISRYIRQFIRSEPQVALQYVYCICLSADQGEVGKEQVEIAWELTRRVILMAEAGGEWVDLVGGYRPDGTRFTGIIERDLKLLKLDSNPNDFAEHILKRAARQSEREKRINEAIRLYHLAGEHETVVECLARALGDQISEPTGGVPGGSDEGEELANTAKEVLSHYERTNRASGKAREAVVKLVRIRDARVAKEQGLPERALEIMESTGIFPTENDNTTINKKAQQLRDYDEVIVRNLQFFLPLQMDILVELRNRRRLTMDATAQHAVKILVDKALALQKFATNIKYSMSPDVHTYLSRSVVDLMN</sequence>
<keyword evidence="4" id="KW-0906">Nuclear pore complex</keyword>
<proteinExistence type="inferred from homology"/>
<comment type="subcellular location">
    <subcellularLocation>
        <location evidence="1">Nucleus envelope</location>
    </subcellularLocation>
    <subcellularLocation>
        <location evidence="4">Nucleus</location>
        <location evidence="4">Nuclear pore complex</location>
    </subcellularLocation>
</comment>
<reference evidence="6 7" key="1">
    <citation type="journal article" date="2011" name="PLoS Pathog.">
        <title>Endophytic Life Strategies Decoded by Genome and Transcriptome Analyses of the Mutualistic Root Symbiont Piriformospora indica.</title>
        <authorList>
            <person name="Zuccaro A."/>
            <person name="Lahrmann U."/>
            <person name="Guldener U."/>
            <person name="Langen G."/>
            <person name="Pfiffi S."/>
            <person name="Biedenkopf D."/>
            <person name="Wong P."/>
            <person name="Samans B."/>
            <person name="Grimm C."/>
            <person name="Basiewicz M."/>
            <person name="Murat C."/>
            <person name="Martin F."/>
            <person name="Kogel K.H."/>
        </authorList>
    </citation>
    <scope>NUCLEOTIDE SEQUENCE [LARGE SCALE GENOMIC DNA]</scope>
    <source>
        <strain evidence="6 7">DSM 11827</strain>
    </source>
</reference>
<dbReference type="AlphaFoldDB" id="G4TPP6"/>
<dbReference type="GO" id="GO:0005643">
    <property type="term" value="C:nuclear pore"/>
    <property type="evidence" value="ECO:0007669"/>
    <property type="project" value="UniProtKB-SubCell"/>
</dbReference>
<protein>
    <recommendedName>
        <fullName evidence="4">Nuclear pore protein</fullName>
    </recommendedName>
</protein>
<feature type="region of interest" description="Disordered" evidence="5">
    <location>
        <begin position="151"/>
        <end position="172"/>
    </location>
</feature>
<keyword evidence="4" id="KW-0653">Protein transport</keyword>
<name>G4TPP6_SERID</name>
<evidence type="ECO:0000256" key="2">
    <source>
        <dbReference type="ARBA" id="ARBA00010186"/>
    </source>
</evidence>
<keyword evidence="4" id="KW-0472">Membrane</keyword>
<comment type="caution">
    <text evidence="6">The sequence shown here is derived from an EMBL/GenBank/DDBJ whole genome shotgun (WGS) entry which is preliminary data.</text>
</comment>
<evidence type="ECO:0000256" key="4">
    <source>
        <dbReference type="RuleBase" id="RU364035"/>
    </source>
</evidence>
<evidence type="ECO:0000256" key="5">
    <source>
        <dbReference type="SAM" id="MobiDB-lite"/>
    </source>
</evidence>
<accession>G4TPP6</accession>
<dbReference type="FunCoup" id="G4TPP6">
    <property type="interactions" value="958"/>
</dbReference>
<dbReference type="GO" id="GO:0017056">
    <property type="term" value="F:structural constituent of nuclear pore"/>
    <property type="evidence" value="ECO:0007669"/>
    <property type="project" value="InterPro"/>
</dbReference>
<dbReference type="Pfam" id="PF04097">
    <property type="entry name" value="Nic96"/>
    <property type="match status" value="1"/>
</dbReference>
<evidence type="ECO:0000256" key="3">
    <source>
        <dbReference type="ARBA" id="ARBA00023242"/>
    </source>
</evidence>
<dbReference type="OrthoDB" id="1918363at2759"/>
<dbReference type="OMA" id="RPHAVHM"/>
<keyword evidence="4" id="KW-0811">Translocation</keyword>
<keyword evidence="4" id="KW-0813">Transport</keyword>
<keyword evidence="3 4" id="KW-0539">Nucleus</keyword>
<dbReference type="Proteomes" id="UP000007148">
    <property type="component" value="Unassembled WGS sequence"/>
</dbReference>
<keyword evidence="7" id="KW-1185">Reference proteome</keyword>
<dbReference type="GO" id="GO:0006606">
    <property type="term" value="P:protein import into nucleus"/>
    <property type="evidence" value="ECO:0007669"/>
    <property type="project" value="TreeGrafter"/>
</dbReference>
<evidence type="ECO:0000313" key="6">
    <source>
        <dbReference type="EMBL" id="CCA73279.1"/>
    </source>
</evidence>
<dbReference type="eggNOG" id="KOG2168">
    <property type="taxonomic scope" value="Eukaryota"/>
</dbReference>
<feature type="compositionally biased region" description="Low complexity" evidence="5">
    <location>
        <begin position="157"/>
        <end position="167"/>
    </location>
</feature>
<dbReference type="InParanoid" id="G4TPP6"/>
<gene>
    <name evidence="6" type="ORF">PIIN_07234</name>
</gene>
<dbReference type="PANTHER" id="PTHR11225:SF4">
    <property type="entry name" value="NUCLEAR PORE COMPLEX PROTEIN NUP93"/>
    <property type="match status" value="1"/>
</dbReference>
<dbReference type="InterPro" id="IPR007231">
    <property type="entry name" value="Nucleoporin_int_Nup93/Nic96"/>
</dbReference>
<keyword evidence="4" id="KW-0509">mRNA transport</keyword>
<evidence type="ECO:0000256" key="1">
    <source>
        <dbReference type="ARBA" id="ARBA00004259"/>
    </source>
</evidence>
<dbReference type="PANTHER" id="PTHR11225">
    <property type="entry name" value="NUCLEAR PORE COMPLEX PROTEIN NUP93 NUCLEOPORIN NUP93 DEAD EYE PROTEIN"/>
    <property type="match status" value="1"/>
</dbReference>
<organism evidence="6 7">
    <name type="scientific">Serendipita indica (strain DSM 11827)</name>
    <name type="common">Root endophyte fungus</name>
    <name type="synonym">Piriformospora indica</name>
    <dbReference type="NCBI Taxonomy" id="1109443"/>
    <lineage>
        <taxon>Eukaryota</taxon>
        <taxon>Fungi</taxon>
        <taxon>Dikarya</taxon>
        <taxon>Basidiomycota</taxon>
        <taxon>Agaricomycotina</taxon>
        <taxon>Agaricomycetes</taxon>
        <taxon>Sebacinales</taxon>
        <taxon>Serendipitaceae</taxon>
        <taxon>Serendipita</taxon>
    </lineage>
</organism>